<dbReference type="Gene3D" id="3.50.50.60">
    <property type="entry name" value="FAD/NAD(P)-binding domain"/>
    <property type="match status" value="3"/>
</dbReference>
<dbReference type="SUPFAM" id="SSF51905">
    <property type="entry name" value="FAD/NAD(P)-binding domain"/>
    <property type="match status" value="1"/>
</dbReference>
<dbReference type="RefSeq" id="WP_154319397.1">
    <property type="nucleotide sequence ID" value="NZ_CAJGAA010000001.1"/>
</dbReference>
<sequence length="394" mass="44564">MNRRICIVGSGTAGLHLAYALKKDFDVTVISHRTPEQIRNGRIQSTQVHFGSTLERESRFSMPKWSAQTLIESIHITIGQQKLFAGMLTEPALSVDQRFYFSHCMEELEASKVNILLKKINDENINEIIEEFDLVIDCTGKKGPLFPFPIERDLSPFHIPHRKCIVGYFNGIEPLTPQGINVAILPGEGEMFEIPALTNKGPVTILFVMAIQDRKLDVFRAIRSSDEFTLKMRAVLDDFFPEIASRMDKANFALNDEKGYLQTAITSVIRKPYTLIKNKLAVGCGDSVFLNDPITGQGCNLSSYCAEKLYETLIEFKNDPWNAQLGESYWKRTKPFVKQVTEWTNAMTMPLPEHVIEQLLQGSKDQTKADRIAGWFADPRTAYQDIFQAAKSSS</sequence>
<protein>
    <submittedName>
        <fullName evidence="2">Styrene monooxygenase</fullName>
    </submittedName>
</protein>
<reference evidence="2 3" key="1">
    <citation type="submission" date="2019-11" db="EMBL/GenBank/DDBJ databases">
        <title>Bacillus idriensis genome.</title>
        <authorList>
            <person name="Konopka E.N."/>
            <person name="Newman J.D."/>
        </authorList>
    </citation>
    <scope>NUCLEOTIDE SEQUENCE [LARGE SCALE GENOMIC DNA]</scope>
    <source>
        <strain evidence="2 3">DSM 19097</strain>
    </source>
</reference>
<organism evidence="2 3">
    <name type="scientific">Metabacillus idriensis</name>
    <dbReference type="NCBI Taxonomy" id="324768"/>
    <lineage>
        <taxon>Bacteria</taxon>
        <taxon>Bacillati</taxon>
        <taxon>Bacillota</taxon>
        <taxon>Bacilli</taxon>
        <taxon>Bacillales</taxon>
        <taxon>Bacillaceae</taxon>
        <taxon>Metabacillus</taxon>
    </lineage>
</organism>
<dbReference type="InterPro" id="IPR041654">
    <property type="entry name" value="StyA_sbd"/>
</dbReference>
<proteinExistence type="predicted"/>
<dbReference type="GO" id="GO:0004497">
    <property type="term" value="F:monooxygenase activity"/>
    <property type="evidence" value="ECO:0007669"/>
    <property type="project" value="UniProtKB-KW"/>
</dbReference>
<evidence type="ECO:0000313" key="2">
    <source>
        <dbReference type="EMBL" id="MRX56297.1"/>
    </source>
</evidence>
<comment type="caution">
    <text evidence="2">The sequence shown here is derived from an EMBL/GenBank/DDBJ whole genome shotgun (WGS) entry which is preliminary data.</text>
</comment>
<accession>A0A6I2MGL6</accession>
<dbReference type="AlphaFoldDB" id="A0A6I2MGL6"/>
<name>A0A6I2MGL6_9BACI</name>
<dbReference type="InterPro" id="IPR036188">
    <property type="entry name" value="FAD/NAD-bd_sf"/>
</dbReference>
<dbReference type="EMBL" id="WKKF01000010">
    <property type="protein sequence ID" value="MRX56297.1"/>
    <property type="molecule type" value="Genomic_DNA"/>
</dbReference>
<keyword evidence="2" id="KW-0503">Monooxygenase</keyword>
<keyword evidence="3" id="KW-1185">Reference proteome</keyword>
<keyword evidence="2" id="KW-0560">Oxidoreductase</keyword>
<gene>
    <name evidence="2" type="ORF">GJU41_20250</name>
</gene>
<evidence type="ECO:0000259" key="1">
    <source>
        <dbReference type="Pfam" id="PF17885"/>
    </source>
</evidence>
<dbReference type="Proteomes" id="UP000441585">
    <property type="component" value="Unassembled WGS sequence"/>
</dbReference>
<feature type="domain" description="Styrene monooxygenase StyA putative substrate binding" evidence="1">
    <location>
        <begin position="140"/>
        <end position="246"/>
    </location>
</feature>
<evidence type="ECO:0000313" key="3">
    <source>
        <dbReference type="Proteomes" id="UP000441585"/>
    </source>
</evidence>
<dbReference type="Pfam" id="PF17885">
    <property type="entry name" value="Smoa_sbd"/>
    <property type="match status" value="1"/>
</dbReference>